<proteinExistence type="predicted"/>
<sequence>MPEGPFFRIDKFIVPAESRHRFTERLKLTHEALDSAPGCEQNLILEQIEGPGRFNLVTFVRWRDRTCYEAARKAAQKRQNAAGFNPSAFMEELGVVADLGNYADLDRVIAAS</sequence>
<gene>
    <name evidence="2" type="ORF">FLO80_06705</name>
</gene>
<organism evidence="2 3">
    <name type="scientific">Aquicoccus porphyridii</name>
    <dbReference type="NCBI Taxonomy" id="1852029"/>
    <lineage>
        <taxon>Bacteria</taxon>
        <taxon>Pseudomonadati</taxon>
        <taxon>Pseudomonadota</taxon>
        <taxon>Alphaproteobacteria</taxon>
        <taxon>Rhodobacterales</taxon>
        <taxon>Paracoccaceae</taxon>
        <taxon>Aquicoccus</taxon>
    </lineage>
</organism>
<evidence type="ECO:0000313" key="3">
    <source>
        <dbReference type="Proteomes" id="UP000325291"/>
    </source>
</evidence>
<comment type="caution">
    <text evidence="2">The sequence shown here is derived from an EMBL/GenBank/DDBJ whole genome shotgun (WGS) entry which is preliminary data.</text>
</comment>
<reference evidence="2 3" key="1">
    <citation type="submission" date="2019-07" db="EMBL/GenBank/DDBJ databases">
        <title>Aquicoccus porphyridii gen. nov., sp. nov., isolated from a small marine red alga, Porphyridium marinum.</title>
        <authorList>
            <person name="Liu L."/>
        </authorList>
    </citation>
    <scope>NUCLEOTIDE SEQUENCE [LARGE SCALE GENOMIC DNA]</scope>
    <source>
        <strain evidence="2 3">L1 8-17</strain>
    </source>
</reference>
<name>A0A5A9ZKD1_9RHOB</name>
<protein>
    <submittedName>
        <fullName evidence="2">Antibiotic biosynthesis monooxygenase</fullName>
    </submittedName>
</protein>
<dbReference type="Proteomes" id="UP000325291">
    <property type="component" value="Unassembled WGS sequence"/>
</dbReference>
<dbReference type="RefSeq" id="WP_111362977.1">
    <property type="nucleotide sequence ID" value="NZ_VINQ01000003.1"/>
</dbReference>
<feature type="domain" description="ABM" evidence="1">
    <location>
        <begin position="9"/>
        <end position="76"/>
    </location>
</feature>
<dbReference type="Gene3D" id="3.30.70.100">
    <property type="match status" value="1"/>
</dbReference>
<keyword evidence="2" id="KW-0503">Monooxygenase</keyword>
<dbReference type="SUPFAM" id="SSF54909">
    <property type="entry name" value="Dimeric alpha+beta barrel"/>
    <property type="match status" value="1"/>
</dbReference>
<evidence type="ECO:0000259" key="1">
    <source>
        <dbReference type="Pfam" id="PF03992"/>
    </source>
</evidence>
<dbReference type="InterPro" id="IPR011008">
    <property type="entry name" value="Dimeric_a/b-barrel"/>
</dbReference>
<keyword evidence="2" id="KW-0560">Oxidoreductase</keyword>
<dbReference type="AlphaFoldDB" id="A0A5A9ZKD1"/>
<dbReference type="Pfam" id="PF03992">
    <property type="entry name" value="ABM"/>
    <property type="match status" value="1"/>
</dbReference>
<dbReference type="InterPro" id="IPR007138">
    <property type="entry name" value="ABM_dom"/>
</dbReference>
<keyword evidence="3" id="KW-1185">Reference proteome</keyword>
<accession>A0A5A9ZKD1</accession>
<evidence type="ECO:0000313" key="2">
    <source>
        <dbReference type="EMBL" id="KAA0917713.1"/>
    </source>
</evidence>
<dbReference type="EMBL" id="VINQ01000003">
    <property type="protein sequence ID" value="KAA0917713.1"/>
    <property type="molecule type" value="Genomic_DNA"/>
</dbReference>
<dbReference type="GO" id="GO:0004497">
    <property type="term" value="F:monooxygenase activity"/>
    <property type="evidence" value="ECO:0007669"/>
    <property type="project" value="UniProtKB-KW"/>
</dbReference>